<dbReference type="PANTHER" id="PTHR43228:SF1">
    <property type="entry name" value="TWO-COMPONENT RESPONSE REGULATOR ARR22"/>
    <property type="match status" value="1"/>
</dbReference>
<dbReference type="Gene3D" id="3.40.50.2300">
    <property type="match status" value="1"/>
</dbReference>
<dbReference type="PROSITE" id="PS50005">
    <property type="entry name" value="TPR"/>
    <property type="match status" value="1"/>
</dbReference>
<dbReference type="RefSeq" id="WP_186944145.1">
    <property type="nucleotide sequence ID" value="NZ_JACOGA010000031.1"/>
</dbReference>
<evidence type="ECO:0000259" key="3">
    <source>
        <dbReference type="PROSITE" id="PS50110"/>
    </source>
</evidence>
<feature type="domain" description="Response regulatory" evidence="3">
    <location>
        <begin position="20"/>
        <end position="139"/>
    </location>
</feature>
<dbReference type="InterPro" id="IPR011006">
    <property type="entry name" value="CheY-like_superfamily"/>
</dbReference>
<name>A0ABR6YHK4_9BURK</name>
<dbReference type="EMBL" id="JACOGA010000031">
    <property type="protein sequence ID" value="MBC3876061.1"/>
    <property type="molecule type" value="Genomic_DNA"/>
</dbReference>
<dbReference type="Pfam" id="PF00072">
    <property type="entry name" value="Response_reg"/>
    <property type="match status" value="1"/>
</dbReference>
<organism evidence="4 5">
    <name type="scientific">Undibacterium flavidum</name>
    <dbReference type="NCBI Taxonomy" id="2762297"/>
    <lineage>
        <taxon>Bacteria</taxon>
        <taxon>Pseudomonadati</taxon>
        <taxon>Pseudomonadota</taxon>
        <taxon>Betaproteobacteria</taxon>
        <taxon>Burkholderiales</taxon>
        <taxon>Oxalobacteraceae</taxon>
        <taxon>Undibacterium</taxon>
    </lineage>
</organism>
<reference evidence="4 5" key="1">
    <citation type="submission" date="2020-08" db="EMBL/GenBank/DDBJ databases">
        <title>Novel species isolated from subtropical streams in China.</title>
        <authorList>
            <person name="Lu H."/>
        </authorList>
    </citation>
    <scope>NUCLEOTIDE SEQUENCE [LARGE SCALE GENOMIC DNA]</scope>
    <source>
        <strain evidence="4 5">LX15W</strain>
    </source>
</reference>
<gene>
    <name evidence="4" type="ORF">H8K55_20900</name>
</gene>
<dbReference type="SUPFAM" id="SSF52172">
    <property type="entry name" value="CheY-like"/>
    <property type="match status" value="1"/>
</dbReference>
<dbReference type="PANTHER" id="PTHR43228">
    <property type="entry name" value="TWO-COMPONENT RESPONSE REGULATOR"/>
    <property type="match status" value="1"/>
</dbReference>
<sequence>MAIPTFKPAQAPTVSFTDKKILVLDDMPDMRTTMRNQMQALGISNISLASTVREALNAIQQKTFDVILCDYYLGGSTDGQQFLEYLRTTNAISRATLFIMITAETGFNSVITAAECMPDDYLLKPFTGETLKLRLERLLERKARLAAIDKLQDQAAWPEIIKACDEIIASKDKYIVDGMRIKGNALLMLHQTDQAIAFYQNALKMRDMPWAKLGLARALKFKGEGEQAGQLLETIIADNPRLLAAYDLLGKIHTESGDSEKALHVLDNACKIAPHSLARQRSIANLAETTGDFSRVDKALSVVVKQTKNSPLRDPNDYAKLTNALTETGELERAVGIIKEAKDHFTDTAEVKLLSAYEAVAQSKLGNKELAQKALEIAMTDDGTIPAEATSLAMAKACLAQNKTKEAHEILKSVVQNNPDSNKLQEDIAHIFADHGGADAAQQLIESSVKEVINLNNDAVQKARAGQYAEASQMLTEAALRLPNNLQILSNASLSILMDIFTNGFNLEKSIRAKQFQDAVFKQNDQYPKLAEINAFQIKIQSKYKQEISA</sequence>
<dbReference type="InterPro" id="IPR011990">
    <property type="entry name" value="TPR-like_helical_dom_sf"/>
</dbReference>
<dbReference type="InterPro" id="IPR052048">
    <property type="entry name" value="ST_Response_Regulator"/>
</dbReference>
<keyword evidence="2" id="KW-0802">TPR repeat</keyword>
<dbReference type="InterPro" id="IPR019734">
    <property type="entry name" value="TPR_rpt"/>
</dbReference>
<feature type="repeat" description="TPR" evidence="2">
    <location>
        <begin position="243"/>
        <end position="276"/>
    </location>
</feature>
<comment type="caution">
    <text evidence="4">The sequence shown here is derived from an EMBL/GenBank/DDBJ whole genome shotgun (WGS) entry which is preliminary data.</text>
</comment>
<evidence type="ECO:0000313" key="5">
    <source>
        <dbReference type="Proteomes" id="UP000624279"/>
    </source>
</evidence>
<dbReference type="InterPro" id="IPR001789">
    <property type="entry name" value="Sig_transdc_resp-reg_receiver"/>
</dbReference>
<keyword evidence="5" id="KW-1185">Reference proteome</keyword>
<accession>A0ABR6YHK4</accession>
<evidence type="ECO:0000313" key="4">
    <source>
        <dbReference type="EMBL" id="MBC3876061.1"/>
    </source>
</evidence>
<dbReference type="Proteomes" id="UP000624279">
    <property type="component" value="Unassembled WGS sequence"/>
</dbReference>
<dbReference type="SMART" id="SM00028">
    <property type="entry name" value="TPR"/>
    <property type="match status" value="4"/>
</dbReference>
<dbReference type="SMART" id="SM00448">
    <property type="entry name" value="REC"/>
    <property type="match status" value="1"/>
</dbReference>
<feature type="modified residue" description="4-aspartylphosphate" evidence="1">
    <location>
        <position position="70"/>
    </location>
</feature>
<dbReference type="Pfam" id="PF14559">
    <property type="entry name" value="TPR_19"/>
    <property type="match status" value="1"/>
</dbReference>
<dbReference type="PROSITE" id="PS50110">
    <property type="entry name" value="RESPONSE_REGULATORY"/>
    <property type="match status" value="1"/>
</dbReference>
<evidence type="ECO:0000256" key="2">
    <source>
        <dbReference type="PROSITE-ProRule" id="PRU00339"/>
    </source>
</evidence>
<protein>
    <submittedName>
        <fullName evidence="4">Tetratricopeptide repeat protein</fullName>
    </submittedName>
</protein>
<keyword evidence="1" id="KW-0597">Phosphoprotein</keyword>
<dbReference type="SUPFAM" id="SSF48452">
    <property type="entry name" value="TPR-like"/>
    <property type="match status" value="1"/>
</dbReference>
<dbReference type="Gene3D" id="1.25.40.10">
    <property type="entry name" value="Tetratricopeptide repeat domain"/>
    <property type="match status" value="2"/>
</dbReference>
<evidence type="ECO:0000256" key="1">
    <source>
        <dbReference type="PROSITE-ProRule" id="PRU00169"/>
    </source>
</evidence>
<proteinExistence type="predicted"/>